<dbReference type="GO" id="GO:0006269">
    <property type="term" value="P:DNA replication, synthesis of primer"/>
    <property type="evidence" value="ECO:0007669"/>
    <property type="project" value="TreeGrafter"/>
</dbReference>
<dbReference type="SMART" id="SM00493">
    <property type="entry name" value="TOPRIM"/>
    <property type="match status" value="1"/>
</dbReference>
<dbReference type="Proteomes" id="UP000198406">
    <property type="component" value="Unassembled WGS sequence"/>
</dbReference>
<dbReference type="InterPro" id="IPR006171">
    <property type="entry name" value="TOPRIM_dom"/>
</dbReference>
<sequence>MIRNPDLVDLSNATNRTLRSTQKSQLEQYSSADRLRLAQLLAGAWFNHCLTQPVAGGARYYLLNARPSFTARIVKQWGLGYAPDAYFGSGDTSLTEHLRSLGFTPLELVEAGLAVPTQRARQAAEQTNATTLKDVLGFENIMDRFRGRLMIPIMDATGQHILGFGGRSLSSEDSPKYLNSPESIIFTKGDLLFGQHWIASKNSTSTSTPSKASAKPLLVVEGYMDAISLWAVGLGPAVATMGTAISKRQLESAFQLVHEQQRQLVFCLDNDAAGVRAMERICQNGFLTALQKQYPSAFVKVATMPIGIKDPGEYVDERFLAKMMPEKIAAEFEANVVTPAVDWRLWYTQRVILSCNCTTTADLRLTIDRVAAFWSISMSPEQRQENAPQLAKQLALLVSNHTSDDKMILMLCEQIELNLVDQSSRMERANQATDVVASSLTLTQRMALYQDEESDSWAAWNASQSSRGNLGTTVKERRRTTIRARDAPKQKTLTPHFAGFRFTNPADRDWLGFSRKDPYNNYKLSLRRPPSKNYWRRGTDYLKNPEVLQQQSVYFNSNRYHGNQFLTEEAAAVGYARPTVNDKKDIQAMATYGIGAVLRVNKTRVAVSVENTLLQTLVHSPAARCTLRQLIEARHATQSTHDDVHSESNMIYWSSPERLWLFDTLINNTDIPADKTREFLLRAEDVPDLAFVSAPTSDEGGLVLATPQENGGILEPFFQGEIKSTNNDAIEQLLAQESFTNLLLLTAERRLQEAADDPPELLRQAELVKSLSESVRRLSERLFRESIKSQEDSPEEKYNTLMAQINEHLSTMSTDDISPETQEELDRIDRDWAVWTESWKRGEVPEPATKPALIGRFVEEEDIASRETLEEALARIDNDWKYWIEKDT</sequence>
<dbReference type="Pfam" id="PF13155">
    <property type="entry name" value="Toprim_2"/>
    <property type="match status" value="1"/>
</dbReference>
<evidence type="ECO:0000313" key="2">
    <source>
        <dbReference type="EMBL" id="GAX27926.1"/>
    </source>
</evidence>
<dbReference type="InterPro" id="IPR034151">
    <property type="entry name" value="TOPRIM_DnaG_bac"/>
</dbReference>
<proteinExistence type="predicted"/>
<dbReference type="Pfam" id="PF08275">
    <property type="entry name" value="DNAG_N"/>
    <property type="match status" value="1"/>
</dbReference>
<organism evidence="2 3">
    <name type="scientific">Fistulifera solaris</name>
    <name type="common">Oleaginous diatom</name>
    <dbReference type="NCBI Taxonomy" id="1519565"/>
    <lineage>
        <taxon>Eukaryota</taxon>
        <taxon>Sar</taxon>
        <taxon>Stramenopiles</taxon>
        <taxon>Ochrophyta</taxon>
        <taxon>Bacillariophyta</taxon>
        <taxon>Bacillariophyceae</taxon>
        <taxon>Bacillariophycidae</taxon>
        <taxon>Naviculales</taxon>
        <taxon>Naviculaceae</taxon>
        <taxon>Fistulifera</taxon>
    </lineage>
</organism>
<dbReference type="AlphaFoldDB" id="A0A1Z5KNR9"/>
<dbReference type="InterPro" id="IPR050219">
    <property type="entry name" value="DnaG_primase"/>
</dbReference>
<comment type="caution">
    <text evidence="2">The sequence shown here is derived from an EMBL/GenBank/DDBJ whole genome shotgun (WGS) entry which is preliminary data.</text>
</comment>
<dbReference type="PROSITE" id="PS50880">
    <property type="entry name" value="TOPRIM"/>
    <property type="match status" value="1"/>
</dbReference>
<dbReference type="InParanoid" id="A0A1Z5KNR9"/>
<dbReference type="CDD" id="cd03364">
    <property type="entry name" value="TOPRIM_DnaG_primases"/>
    <property type="match status" value="1"/>
</dbReference>
<gene>
    <name evidence="2" type="ORF">FisN_21Hh276</name>
</gene>
<accession>A0A1Z5KNR9</accession>
<dbReference type="OrthoDB" id="10047023at2759"/>
<dbReference type="GO" id="GO:0005737">
    <property type="term" value="C:cytoplasm"/>
    <property type="evidence" value="ECO:0007669"/>
    <property type="project" value="TreeGrafter"/>
</dbReference>
<evidence type="ECO:0000259" key="1">
    <source>
        <dbReference type="PROSITE" id="PS50880"/>
    </source>
</evidence>
<feature type="domain" description="Toprim" evidence="1">
    <location>
        <begin position="215"/>
        <end position="306"/>
    </location>
</feature>
<dbReference type="EMBL" id="BDSP01000260">
    <property type="protein sequence ID" value="GAX27926.1"/>
    <property type="molecule type" value="Genomic_DNA"/>
</dbReference>
<protein>
    <recommendedName>
        <fullName evidence="1">Toprim domain-containing protein</fullName>
    </recommendedName>
</protein>
<name>A0A1Z5KNR9_FISSO</name>
<dbReference type="InterPro" id="IPR013264">
    <property type="entry name" value="DNAG_N"/>
</dbReference>
<dbReference type="Gene3D" id="3.90.980.10">
    <property type="entry name" value="DNA primase, catalytic core, N-terminal domain"/>
    <property type="match status" value="1"/>
</dbReference>
<dbReference type="PANTHER" id="PTHR30313:SF2">
    <property type="entry name" value="DNA PRIMASE"/>
    <property type="match status" value="1"/>
</dbReference>
<dbReference type="PANTHER" id="PTHR30313">
    <property type="entry name" value="DNA PRIMASE"/>
    <property type="match status" value="1"/>
</dbReference>
<reference evidence="2 3" key="1">
    <citation type="journal article" date="2015" name="Plant Cell">
        <title>Oil accumulation by the oleaginous diatom Fistulifera solaris as revealed by the genome and transcriptome.</title>
        <authorList>
            <person name="Tanaka T."/>
            <person name="Maeda Y."/>
            <person name="Veluchamy A."/>
            <person name="Tanaka M."/>
            <person name="Abida H."/>
            <person name="Marechal E."/>
            <person name="Bowler C."/>
            <person name="Muto M."/>
            <person name="Sunaga Y."/>
            <person name="Tanaka M."/>
            <person name="Yoshino T."/>
            <person name="Taniguchi T."/>
            <person name="Fukuda Y."/>
            <person name="Nemoto M."/>
            <person name="Matsumoto M."/>
            <person name="Wong P.S."/>
            <person name="Aburatani S."/>
            <person name="Fujibuchi W."/>
        </authorList>
    </citation>
    <scope>NUCLEOTIDE SEQUENCE [LARGE SCALE GENOMIC DNA]</scope>
    <source>
        <strain evidence="2 3">JPCC DA0580</strain>
    </source>
</reference>
<dbReference type="Gene3D" id="3.40.1360.10">
    <property type="match status" value="1"/>
</dbReference>
<keyword evidence="3" id="KW-1185">Reference proteome</keyword>
<evidence type="ECO:0000313" key="3">
    <source>
        <dbReference type="Proteomes" id="UP000198406"/>
    </source>
</evidence>
<dbReference type="SUPFAM" id="SSF56731">
    <property type="entry name" value="DNA primase core"/>
    <property type="match status" value="1"/>
</dbReference>
<dbReference type="InterPro" id="IPR037068">
    <property type="entry name" value="DNA_primase_core_N_sf"/>
</dbReference>